<dbReference type="InterPro" id="IPR045851">
    <property type="entry name" value="AMP-bd_C_sf"/>
</dbReference>
<dbReference type="EMBL" id="UINC01008974">
    <property type="protein sequence ID" value="SVA40327.1"/>
    <property type="molecule type" value="Genomic_DNA"/>
</dbReference>
<organism evidence="2">
    <name type="scientific">marine metagenome</name>
    <dbReference type="NCBI Taxonomy" id="408172"/>
    <lineage>
        <taxon>unclassified sequences</taxon>
        <taxon>metagenomes</taxon>
        <taxon>ecological metagenomes</taxon>
    </lineage>
</organism>
<dbReference type="PANTHER" id="PTHR45398">
    <property type="match status" value="1"/>
</dbReference>
<protein>
    <recommendedName>
        <fullName evidence="1">AMP-dependent synthetase/ligase domain-containing protein</fullName>
    </recommendedName>
</protein>
<evidence type="ECO:0000313" key="2">
    <source>
        <dbReference type="EMBL" id="SVA40327.1"/>
    </source>
</evidence>
<dbReference type="AlphaFoldDB" id="A0A381VKZ3"/>
<name>A0A381VKZ3_9ZZZZ</name>
<dbReference type="InterPro" id="IPR000873">
    <property type="entry name" value="AMP-dep_synth/lig_dom"/>
</dbReference>
<evidence type="ECO:0000259" key="1">
    <source>
        <dbReference type="Pfam" id="PF00501"/>
    </source>
</evidence>
<dbReference type="PANTHER" id="PTHR45398:SF1">
    <property type="entry name" value="ENZYME, PUTATIVE (JCVI)-RELATED"/>
    <property type="match status" value="1"/>
</dbReference>
<feature type="domain" description="AMP-dependent synthetase/ligase" evidence="1">
    <location>
        <begin position="21"/>
        <end position="302"/>
    </location>
</feature>
<dbReference type="InterPro" id="IPR042099">
    <property type="entry name" value="ANL_N_sf"/>
</dbReference>
<dbReference type="Gene3D" id="3.30.300.30">
    <property type="match status" value="1"/>
</dbReference>
<accession>A0A381VKZ3</accession>
<dbReference type="SUPFAM" id="SSF56801">
    <property type="entry name" value="Acetyl-CoA synthetase-like"/>
    <property type="match status" value="1"/>
</dbReference>
<reference evidence="2" key="1">
    <citation type="submission" date="2018-05" db="EMBL/GenBank/DDBJ databases">
        <authorList>
            <person name="Lanie J.A."/>
            <person name="Ng W.-L."/>
            <person name="Kazmierczak K.M."/>
            <person name="Andrzejewski T.M."/>
            <person name="Davidsen T.M."/>
            <person name="Wayne K.J."/>
            <person name="Tettelin H."/>
            <person name="Glass J.I."/>
            <person name="Rusch D."/>
            <person name="Podicherti R."/>
            <person name="Tsui H.-C.T."/>
            <person name="Winkler M.E."/>
        </authorList>
    </citation>
    <scope>NUCLEOTIDE SEQUENCE</scope>
</reference>
<sequence length="464" mass="52422">MSLGRVAYTPVAVSNDRVFLWKDFVEDVTVLSTIIRKIGVGRWLLYSEDTYRFTVGLFALWHADSVAVLPPNFRQQTLDEMNNDLAGVVTDSKINLKNVPSISPIVSPLNSTFPVWKALKKDVIQLEIFTSGSTGTRKAIKKTLANLESEVEEQEAVWGEKLGNSTIFSTVSHQHIYGLLFKVLWPLHAGRVFWNEILFSPNDLVAKLKTVDIACLVSGPAHLKRMPELIDLSELGRNCRVIFSSGGPLNAGTSLIFAQSAQLTPYEILGSTETGGIAWRQQSPETVVEDTWKPFRKVEVEVELPDCFLKVRSPFFNEVENEGWLLTGDVAEMAPDKTFVLKGRGDRVVKIEEKRLSLPDMEKRLESHQWVDTAKIFLKEDPPYKRHRPPLTTLIVLSESGKINFDQKQIRETIGELKQLLSKSFDPVLLPRYWKFVDQLPEDALGKTTLSDLRDVMTKQKGKK</sequence>
<dbReference type="Gene3D" id="3.40.50.12780">
    <property type="entry name" value="N-terminal domain of ligase-like"/>
    <property type="match status" value="1"/>
</dbReference>
<gene>
    <name evidence="2" type="ORF">METZ01_LOCUS93181</name>
</gene>
<dbReference type="Pfam" id="PF00501">
    <property type="entry name" value="AMP-binding"/>
    <property type="match status" value="1"/>
</dbReference>
<proteinExistence type="predicted"/>